<evidence type="ECO:0000313" key="3">
    <source>
        <dbReference type="EMBL" id="RTE05501.1"/>
    </source>
</evidence>
<evidence type="ECO:0000259" key="2">
    <source>
        <dbReference type="PROSITE" id="PS51898"/>
    </source>
</evidence>
<evidence type="ECO:0000313" key="4">
    <source>
        <dbReference type="Proteomes" id="UP000276128"/>
    </source>
</evidence>
<dbReference type="RefSeq" id="WP_126143972.1">
    <property type="nucleotide sequence ID" value="NZ_RXHU01000082.1"/>
</dbReference>
<dbReference type="PANTHER" id="PTHR30349:SF82">
    <property type="entry name" value="INTEGRASE_RECOMBINASE YOEC-RELATED"/>
    <property type="match status" value="1"/>
</dbReference>
<dbReference type="SUPFAM" id="SSF56349">
    <property type="entry name" value="DNA breaking-rejoining enzymes"/>
    <property type="match status" value="1"/>
</dbReference>
<dbReference type="InterPro" id="IPR011010">
    <property type="entry name" value="DNA_brk_join_enz"/>
</dbReference>
<organism evidence="3 4">
    <name type="scientific">Paenibacillus whitsoniae</name>
    <dbReference type="NCBI Taxonomy" id="2496558"/>
    <lineage>
        <taxon>Bacteria</taxon>
        <taxon>Bacillati</taxon>
        <taxon>Bacillota</taxon>
        <taxon>Bacilli</taxon>
        <taxon>Bacillales</taxon>
        <taxon>Paenibacillaceae</taxon>
        <taxon>Paenibacillus</taxon>
    </lineage>
</organism>
<dbReference type="Proteomes" id="UP000276128">
    <property type="component" value="Unassembled WGS sequence"/>
</dbReference>
<dbReference type="InterPro" id="IPR013762">
    <property type="entry name" value="Integrase-like_cat_sf"/>
</dbReference>
<dbReference type="Pfam" id="PF00589">
    <property type="entry name" value="Phage_integrase"/>
    <property type="match status" value="1"/>
</dbReference>
<comment type="caution">
    <text evidence="3">The sequence shown here is derived from an EMBL/GenBank/DDBJ whole genome shotgun (WGS) entry which is preliminary data.</text>
</comment>
<dbReference type="InterPro" id="IPR002104">
    <property type="entry name" value="Integrase_catalytic"/>
</dbReference>
<dbReference type="PANTHER" id="PTHR30349">
    <property type="entry name" value="PHAGE INTEGRASE-RELATED"/>
    <property type="match status" value="1"/>
</dbReference>
<dbReference type="AlphaFoldDB" id="A0A3S0A874"/>
<reference evidence="3 4" key="1">
    <citation type="submission" date="2018-12" db="EMBL/GenBank/DDBJ databases">
        <title>Bacillus ochoae sp. nov., Paenibacillus whitsoniae sp. nov., Paenibacillus spiritus sp. nov. Isolated from the Mars Exploration Rover during spacecraft assembly.</title>
        <authorList>
            <person name="Seuylemezian A."/>
            <person name="Vaishampayan P."/>
        </authorList>
    </citation>
    <scope>NUCLEOTIDE SEQUENCE [LARGE SCALE GENOMIC DNA]</scope>
    <source>
        <strain evidence="3 4">MER 54</strain>
    </source>
</reference>
<accession>A0A3S0A874</accession>
<dbReference type="GO" id="GO:0006310">
    <property type="term" value="P:DNA recombination"/>
    <property type="evidence" value="ECO:0007669"/>
    <property type="project" value="UniProtKB-KW"/>
</dbReference>
<feature type="domain" description="Tyr recombinase" evidence="2">
    <location>
        <begin position="6"/>
        <end position="177"/>
    </location>
</feature>
<dbReference type="InterPro" id="IPR050090">
    <property type="entry name" value="Tyrosine_recombinase_XerCD"/>
</dbReference>
<dbReference type="PROSITE" id="PS51898">
    <property type="entry name" value="TYR_RECOMBINASE"/>
    <property type="match status" value="1"/>
</dbReference>
<dbReference type="GO" id="GO:0015074">
    <property type="term" value="P:DNA integration"/>
    <property type="evidence" value="ECO:0007669"/>
    <property type="project" value="InterPro"/>
</dbReference>
<dbReference type="Gene3D" id="1.10.443.10">
    <property type="entry name" value="Intergrase catalytic core"/>
    <property type="match status" value="1"/>
</dbReference>
<sequence>MNYVHPIKDPEVVADIKAFLKENNKRNFMMFLLGVDTGLRICDILKLRVRDVVGSHIEVKEKKTGKNKRILITKELRKEIKEYVSGMQQHEYLIRSREGYNKPIGRNMAYKIIREVAREFSLQGIGCHSLRKTFGYTFYHLSDKDVGMLQQFFGHSSPKITLRYIGIEQDSLDSLLKRYKSS</sequence>
<dbReference type="OrthoDB" id="9788852at2"/>
<evidence type="ECO:0000256" key="1">
    <source>
        <dbReference type="ARBA" id="ARBA00023172"/>
    </source>
</evidence>
<proteinExistence type="predicted"/>
<keyword evidence="4" id="KW-1185">Reference proteome</keyword>
<dbReference type="GO" id="GO:0003677">
    <property type="term" value="F:DNA binding"/>
    <property type="evidence" value="ECO:0007669"/>
    <property type="project" value="InterPro"/>
</dbReference>
<name>A0A3S0A874_9BACL</name>
<gene>
    <name evidence="3" type="ORF">EJQ19_25095</name>
</gene>
<keyword evidence="1" id="KW-0233">DNA recombination</keyword>
<dbReference type="EMBL" id="RXHU01000082">
    <property type="protein sequence ID" value="RTE05501.1"/>
    <property type="molecule type" value="Genomic_DNA"/>
</dbReference>
<protein>
    <submittedName>
        <fullName evidence="3">Site-specific integrase</fullName>
    </submittedName>
</protein>